<evidence type="ECO:0000313" key="5">
    <source>
        <dbReference type="Proteomes" id="UP000198538"/>
    </source>
</evidence>
<evidence type="ECO:0000259" key="3">
    <source>
        <dbReference type="SMART" id="SM00656"/>
    </source>
</evidence>
<comment type="similarity">
    <text evidence="2">Belongs to the polysaccharide lyase 1 family.</text>
</comment>
<keyword evidence="2" id="KW-0119">Carbohydrate metabolism</keyword>
<dbReference type="AlphaFoldDB" id="A0A1G5B758"/>
<feature type="domain" description="Pectate lyase" evidence="3">
    <location>
        <begin position="86"/>
        <end position="307"/>
    </location>
</feature>
<dbReference type="SUPFAM" id="SSF51126">
    <property type="entry name" value="Pectin lyase-like"/>
    <property type="match status" value="1"/>
</dbReference>
<dbReference type="PANTHER" id="PTHR31683:SF18">
    <property type="entry name" value="PECTATE LYASE 21-RELATED"/>
    <property type="match status" value="1"/>
</dbReference>
<keyword evidence="2" id="KW-0964">Secreted</keyword>
<dbReference type="InterPro" id="IPR002022">
    <property type="entry name" value="Pec_lyase"/>
</dbReference>
<dbReference type="PANTHER" id="PTHR31683">
    <property type="entry name" value="PECTATE LYASE 18-RELATED"/>
    <property type="match status" value="1"/>
</dbReference>
<dbReference type="InterPro" id="IPR012334">
    <property type="entry name" value="Pectin_lyas_fold"/>
</dbReference>
<keyword evidence="1 2" id="KW-0456">Lyase</keyword>
<keyword evidence="2" id="KW-0624">Polysaccharide degradation</keyword>
<accession>A0A1G5B758</accession>
<keyword evidence="5" id="KW-1185">Reference proteome</keyword>
<dbReference type="EMBL" id="FMVM01000001">
    <property type="protein sequence ID" value="SCX85988.1"/>
    <property type="molecule type" value="Genomic_DNA"/>
</dbReference>
<dbReference type="GO" id="GO:0005576">
    <property type="term" value="C:extracellular region"/>
    <property type="evidence" value="ECO:0007669"/>
    <property type="project" value="UniProtKB-SubCell"/>
</dbReference>
<dbReference type="GO" id="GO:0000272">
    <property type="term" value="P:polysaccharide catabolic process"/>
    <property type="evidence" value="ECO:0007669"/>
    <property type="project" value="UniProtKB-KW"/>
</dbReference>
<dbReference type="STRING" id="582692.SAMN05720606_101254"/>
<evidence type="ECO:0000313" key="4">
    <source>
        <dbReference type="EMBL" id="SCX85988.1"/>
    </source>
</evidence>
<dbReference type="SMART" id="SM00656">
    <property type="entry name" value="Amb_all"/>
    <property type="match status" value="1"/>
</dbReference>
<dbReference type="Gene3D" id="2.160.20.10">
    <property type="entry name" value="Single-stranded right-handed beta-helix, Pectin lyase-like"/>
    <property type="match status" value="1"/>
</dbReference>
<evidence type="ECO:0000256" key="1">
    <source>
        <dbReference type="ARBA" id="ARBA00023239"/>
    </source>
</evidence>
<evidence type="ECO:0000256" key="2">
    <source>
        <dbReference type="RuleBase" id="RU361173"/>
    </source>
</evidence>
<gene>
    <name evidence="4" type="ORF">SAMN05720606_101254</name>
</gene>
<dbReference type="Proteomes" id="UP000198538">
    <property type="component" value="Unassembled WGS sequence"/>
</dbReference>
<dbReference type="GO" id="GO:0030570">
    <property type="term" value="F:pectate lyase activity"/>
    <property type="evidence" value="ECO:0007669"/>
    <property type="project" value="InterPro"/>
</dbReference>
<comment type="subcellular location">
    <subcellularLocation>
        <location evidence="2">Secreted</location>
    </subcellularLocation>
</comment>
<proteinExistence type="inferred from homology"/>
<organism evidence="4 5">
    <name type="scientific">Paenibacillus polysaccharolyticus</name>
    <dbReference type="NCBI Taxonomy" id="582692"/>
    <lineage>
        <taxon>Bacteria</taxon>
        <taxon>Bacillati</taxon>
        <taxon>Bacillota</taxon>
        <taxon>Bacilli</taxon>
        <taxon>Bacillales</taxon>
        <taxon>Paenibacillaceae</taxon>
        <taxon>Paenibacillus</taxon>
    </lineage>
</organism>
<reference evidence="5" key="1">
    <citation type="submission" date="2016-10" db="EMBL/GenBank/DDBJ databases">
        <authorList>
            <person name="Varghese N."/>
            <person name="Submissions S."/>
        </authorList>
    </citation>
    <scope>NUCLEOTIDE SEQUENCE [LARGE SCALE GENOMIC DNA]</scope>
    <source>
        <strain evidence="5">BL9</strain>
    </source>
</reference>
<name>A0A1G5B758_9BACL</name>
<dbReference type="InterPro" id="IPR011050">
    <property type="entry name" value="Pectin_lyase_fold/virulence"/>
</dbReference>
<dbReference type="InterPro" id="IPR045032">
    <property type="entry name" value="PEL"/>
</dbReference>
<protein>
    <submittedName>
        <fullName evidence="4">Pectin lyase</fullName>
    </submittedName>
</protein>
<sequence length="373" mass="40576">MMVLSQCRLQAIIELFKGQITKDGDILKKFSLLLLAVTLLLLTVSTAPATYGAANFPNTGTNGLTGFAGNAKNENGVSKAATTGGRNGQVVYVSNLNDLRTHMAGSTAKIVVVEQNISSSSLQKVEFGSNKTLVGSFDRHTLTNIHFRSTSGSSNVIFQNLTFNHSANINANDDIQMYITSGSNYWIDHVTFSGHNYSSGGSDLDKLLYIGDRADYITISNSKFANHKYGIILGHPNDGNSSYNGVPHVTMSNNYFENLYVRGPGLMRYGFFHIKNNYANNFNQAITIGEKARIYSENNYFGAGAEKGGILDDKGKGEFTDKGSTPALNSPVSPKTNWRPSNNYSYQVESAAYAREFVTKYAGSSNTTLVFGK</sequence>
<dbReference type="Pfam" id="PF00544">
    <property type="entry name" value="Pectate_lyase_4"/>
    <property type="match status" value="1"/>
</dbReference>